<keyword evidence="2" id="KW-1185">Reference proteome</keyword>
<reference evidence="2" key="1">
    <citation type="journal article" date="2019" name="Int. J. Syst. Evol. Microbiol.">
        <title>The Global Catalogue of Microorganisms (GCM) 10K type strain sequencing project: providing services to taxonomists for standard genome sequencing and annotation.</title>
        <authorList>
            <consortium name="The Broad Institute Genomics Platform"/>
            <consortium name="The Broad Institute Genome Sequencing Center for Infectious Disease"/>
            <person name="Wu L."/>
            <person name="Ma J."/>
        </authorList>
    </citation>
    <scope>NUCLEOTIDE SEQUENCE [LARGE SCALE GENOMIC DNA]</scope>
    <source>
        <strain evidence="2">CCUG 43117</strain>
    </source>
</reference>
<accession>A0ABW0P732</accession>
<comment type="caution">
    <text evidence="1">The sequence shown here is derived from an EMBL/GenBank/DDBJ whole genome shotgun (WGS) entry which is preliminary data.</text>
</comment>
<dbReference type="Proteomes" id="UP001596060">
    <property type="component" value="Unassembled WGS sequence"/>
</dbReference>
<dbReference type="RefSeq" id="WP_377817490.1">
    <property type="nucleotide sequence ID" value="NZ_JBHSLU010000063.1"/>
</dbReference>
<name>A0ABW0P732_9HYPH</name>
<dbReference type="InterPro" id="IPR036890">
    <property type="entry name" value="HATPase_C_sf"/>
</dbReference>
<gene>
    <name evidence="1" type="ORF">ACFPN9_20145</name>
</gene>
<sequence length="608" mass="66366">MTATTQISASLGRKLLQNADRYFTNDDATILDEMIQNARRAGAGIITFTADGSDLIITDDGKGLPAEKAGVLLALGDSNNDDVVETAENAAGLGFFSLANFDVEVLSQNWSLTVPKAAFTGAESATLRTGQGYRTGLTIRIREFLAGKTLLIVAEMILKAARYSTLTAELIGFNHPAPRQKPADFMADHATGCPHESITSHGMTVTVVRTPRPLAKQALINFFGKVITHTLFSETGIPESEKIALLDERGGVVDDTVYNLILVDVHDTTTLKLQLPQRQALIVNRGLEIVRDMARRAYVALLKRNGVANGLPATDKLRRKFNDIPAPRVAVAAIDGERFISMATELKGRNSTVPLSHAFAMNEYQISLTDGSLLRSLLSSIEPAPFASDRLFCAEDLAKAYSVEQFGMVSGIDLVITKDEDENVIRLSEPSVSDRKTFFAELTMDEVETAVADTDIDMYVDKVVDGLALKFICTTSDAQEVTLAHPIAGFFFTENGDSWEPKIIISRGREGSLPSMMVEGIDWYSDDAGSNSYDDQQNDHDRQYTRLVGAITGKQGENFVDEIRDRVREILYSYDVDAIANAGACNLKISIDPTKFGWDAVTIEKIAA</sequence>
<protein>
    <recommendedName>
        <fullName evidence="3">ATP-binding protein</fullName>
    </recommendedName>
</protein>
<dbReference type="EMBL" id="JBHSLU010000063">
    <property type="protein sequence ID" value="MFC5507557.1"/>
    <property type="molecule type" value="Genomic_DNA"/>
</dbReference>
<dbReference type="SUPFAM" id="SSF55874">
    <property type="entry name" value="ATPase domain of HSP90 chaperone/DNA topoisomerase II/histidine kinase"/>
    <property type="match status" value="1"/>
</dbReference>
<organism evidence="1 2">
    <name type="scientific">Bosea massiliensis</name>
    <dbReference type="NCBI Taxonomy" id="151419"/>
    <lineage>
        <taxon>Bacteria</taxon>
        <taxon>Pseudomonadati</taxon>
        <taxon>Pseudomonadota</taxon>
        <taxon>Alphaproteobacteria</taxon>
        <taxon>Hyphomicrobiales</taxon>
        <taxon>Boseaceae</taxon>
        <taxon>Bosea</taxon>
    </lineage>
</organism>
<evidence type="ECO:0000313" key="1">
    <source>
        <dbReference type="EMBL" id="MFC5507557.1"/>
    </source>
</evidence>
<proteinExistence type="predicted"/>
<evidence type="ECO:0000313" key="2">
    <source>
        <dbReference type="Proteomes" id="UP001596060"/>
    </source>
</evidence>
<evidence type="ECO:0008006" key="3">
    <source>
        <dbReference type="Google" id="ProtNLM"/>
    </source>
</evidence>